<sequence length="272" mass="28640">MTNITLQKQHRTLWHFIPGLALSAVITGVALWGGSIPAVAGAGFSALTLAILLGMVLGNTIYPHIWKSCDGGVLFAKQYLLRLGIILYGFRLTFSQIADVGISGIIIDVLTLSSTFLLACFLGQKVFGLDKHTSWLIGAGSSICGAAAVLATEPVVKAEASKVTVAVATVVIFGTVAIFLYPAIYPLMSQWFSPETFGIYIGSTVHEVAQVVAAGHAISPDAENAAVISKMLRVMMLAPFLILLAARVKQLSGANSGEKSKSLFRGLPSCSS</sequence>
<organism evidence="8 9">
    <name type="scientific">Escherichia coli</name>
    <dbReference type="NCBI Taxonomy" id="562"/>
    <lineage>
        <taxon>Bacteria</taxon>
        <taxon>Pseudomonadati</taxon>
        <taxon>Pseudomonadota</taxon>
        <taxon>Gammaproteobacteria</taxon>
        <taxon>Enterobacterales</taxon>
        <taxon>Enterobacteriaceae</taxon>
        <taxon>Escherichia</taxon>
    </lineage>
</organism>
<dbReference type="InterPro" id="IPR004630">
    <property type="entry name" value="UPF0324_YeiH-like"/>
</dbReference>
<dbReference type="Proteomes" id="UP000254503">
    <property type="component" value="Unassembled WGS sequence"/>
</dbReference>
<dbReference type="AlphaFoldDB" id="A0A376WXM4"/>
<evidence type="ECO:0000256" key="7">
    <source>
        <dbReference type="SAM" id="Phobius"/>
    </source>
</evidence>
<dbReference type="InterPro" id="IPR018383">
    <property type="entry name" value="UPF0324_pro"/>
</dbReference>
<comment type="similarity">
    <text evidence="2">Belongs to the UPF0324 family.</text>
</comment>
<keyword evidence="4 7" id="KW-0812">Transmembrane</keyword>
<gene>
    <name evidence="8" type="primary">yeiH_2</name>
    <name evidence="8" type="ORF">NCTC9045_02037</name>
</gene>
<feature type="transmembrane region" description="Helical" evidence="7">
    <location>
        <begin position="104"/>
        <end position="122"/>
    </location>
</feature>
<dbReference type="NCBIfam" id="TIGR00698">
    <property type="entry name" value="YeiH family putative sulfate export transporter"/>
    <property type="match status" value="1"/>
</dbReference>
<feature type="transmembrane region" description="Helical" evidence="7">
    <location>
        <begin position="163"/>
        <end position="185"/>
    </location>
</feature>
<accession>A0A376WXM4</accession>
<protein>
    <submittedName>
        <fullName evidence="8">Inner membrane protein</fullName>
    </submittedName>
</protein>
<evidence type="ECO:0000256" key="1">
    <source>
        <dbReference type="ARBA" id="ARBA00004651"/>
    </source>
</evidence>
<evidence type="ECO:0000313" key="9">
    <source>
        <dbReference type="Proteomes" id="UP000254503"/>
    </source>
</evidence>
<feature type="transmembrane region" description="Helical" evidence="7">
    <location>
        <begin position="38"/>
        <end position="58"/>
    </location>
</feature>
<evidence type="ECO:0000313" key="8">
    <source>
        <dbReference type="EMBL" id="STJ54165.1"/>
    </source>
</evidence>
<dbReference type="Pfam" id="PF03601">
    <property type="entry name" value="Cons_hypoth698"/>
    <property type="match status" value="1"/>
</dbReference>
<reference evidence="8 9" key="1">
    <citation type="submission" date="2018-06" db="EMBL/GenBank/DDBJ databases">
        <authorList>
            <consortium name="Pathogen Informatics"/>
            <person name="Doyle S."/>
        </authorList>
    </citation>
    <scope>NUCLEOTIDE SEQUENCE [LARGE SCALE GENOMIC DNA]</scope>
    <source>
        <strain evidence="8 9">NCTC9045</strain>
    </source>
</reference>
<evidence type="ECO:0000256" key="4">
    <source>
        <dbReference type="ARBA" id="ARBA00022692"/>
    </source>
</evidence>
<feature type="transmembrane region" description="Helical" evidence="7">
    <location>
        <begin position="134"/>
        <end position="151"/>
    </location>
</feature>
<dbReference type="GO" id="GO:0005886">
    <property type="term" value="C:plasma membrane"/>
    <property type="evidence" value="ECO:0007669"/>
    <property type="project" value="UniProtKB-SubCell"/>
</dbReference>
<name>A0A376WXM4_ECOLX</name>
<evidence type="ECO:0000256" key="2">
    <source>
        <dbReference type="ARBA" id="ARBA00007977"/>
    </source>
</evidence>
<proteinExistence type="inferred from homology"/>
<dbReference type="EMBL" id="UGDD01000002">
    <property type="protein sequence ID" value="STJ54165.1"/>
    <property type="molecule type" value="Genomic_DNA"/>
</dbReference>
<keyword evidence="6 7" id="KW-0472">Membrane</keyword>
<comment type="subcellular location">
    <subcellularLocation>
        <location evidence="1">Cell membrane</location>
        <topology evidence="1">Multi-pass membrane protein</topology>
    </subcellularLocation>
</comment>
<feature type="transmembrane region" description="Helical" evidence="7">
    <location>
        <begin position="12"/>
        <end position="32"/>
    </location>
</feature>
<dbReference type="PANTHER" id="PTHR30106:SF2">
    <property type="entry name" value="UPF0324 INNER MEMBRANE PROTEIN YEIH"/>
    <property type="match status" value="1"/>
</dbReference>
<keyword evidence="5 7" id="KW-1133">Transmembrane helix</keyword>
<evidence type="ECO:0000256" key="5">
    <source>
        <dbReference type="ARBA" id="ARBA00022989"/>
    </source>
</evidence>
<evidence type="ECO:0000256" key="3">
    <source>
        <dbReference type="ARBA" id="ARBA00022475"/>
    </source>
</evidence>
<evidence type="ECO:0000256" key="6">
    <source>
        <dbReference type="ARBA" id="ARBA00023136"/>
    </source>
</evidence>
<keyword evidence="3" id="KW-1003">Cell membrane</keyword>
<dbReference type="PANTHER" id="PTHR30106">
    <property type="entry name" value="INNER MEMBRANE PROTEIN YEIH-RELATED"/>
    <property type="match status" value="1"/>
</dbReference>